<dbReference type="InterPro" id="IPR029063">
    <property type="entry name" value="SAM-dependent_MTases_sf"/>
</dbReference>
<dbReference type="AlphaFoldDB" id="A0A231GWU0"/>
<dbReference type="EMBL" id="NGAF01000023">
    <property type="protein sequence ID" value="OXR41052.1"/>
    <property type="molecule type" value="Genomic_DNA"/>
</dbReference>
<dbReference type="EC" id="2.1.1.-" evidence="2"/>
<dbReference type="Pfam" id="PF13649">
    <property type="entry name" value="Methyltransf_25"/>
    <property type="match status" value="1"/>
</dbReference>
<evidence type="ECO:0000259" key="1">
    <source>
        <dbReference type="Pfam" id="PF13649"/>
    </source>
</evidence>
<sequence length="276" mass="29823">MTAIHHTQQSPVGLTERTHALWALGDYPRVADTVIPGLGRRLVRACDIRPGRRVLDIAAGAGNAAIPAAEAGADVIASDLTPEMFDAGRAAAAARGVHLTWETADAEALPYDDGRFDVAMSCVGIMFAPSHRAAADELLRVTAPKATIGLINWTPEGFIGEMFAIAKRFAPPPPPGAQSPLLWGTADHLRELFGDRVTDLHIEREFATVECFADGDRFRDFFKANYGPTVAVYKALAGDLDRIAELDRALADLAARHDLGGGRMRWEYLLVTARRA</sequence>
<dbReference type="GO" id="GO:0008168">
    <property type="term" value="F:methyltransferase activity"/>
    <property type="evidence" value="ECO:0007669"/>
    <property type="project" value="UniProtKB-KW"/>
</dbReference>
<dbReference type="Proteomes" id="UP000215506">
    <property type="component" value="Unassembled WGS sequence"/>
</dbReference>
<dbReference type="RefSeq" id="WP_094027812.1">
    <property type="nucleotide sequence ID" value="NZ_NGAF01000023.1"/>
</dbReference>
<dbReference type="Gene3D" id="3.40.50.150">
    <property type="entry name" value="Vaccinia Virus protein VP39"/>
    <property type="match status" value="1"/>
</dbReference>
<dbReference type="GO" id="GO:0032259">
    <property type="term" value="P:methylation"/>
    <property type="evidence" value="ECO:0007669"/>
    <property type="project" value="UniProtKB-KW"/>
</dbReference>
<reference evidence="2 3" key="1">
    <citation type="submission" date="2017-07" db="EMBL/GenBank/DDBJ databases">
        <title>First draft Genome Sequence of Nocardia cerradoensis isolated from human infection.</title>
        <authorList>
            <person name="Carrasco G."/>
        </authorList>
    </citation>
    <scope>NUCLEOTIDE SEQUENCE [LARGE SCALE GENOMIC DNA]</scope>
    <source>
        <strain evidence="2 3">CNM20130759</strain>
    </source>
</reference>
<name>A0A231GWU0_9NOCA</name>
<protein>
    <submittedName>
        <fullName evidence="2">Putative methyltransferase YcgJ</fullName>
        <ecNumber evidence="2">2.1.1.-</ecNumber>
    </submittedName>
</protein>
<dbReference type="PANTHER" id="PTHR43591:SF24">
    <property type="entry name" value="2-METHOXY-6-POLYPRENYL-1,4-BENZOQUINOL METHYLASE, MITOCHONDRIAL"/>
    <property type="match status" value="1"/>
</dbReference>
<keyword evidence="2" id="KW-0489">Methyltransferase</keyword>
<organism evidence="2 3">
    <name type="scientific">Nocardia cerradoensis</name>
    <dbReference type="NCBI Taxonomy" id="85688"/>
    <lineage>
        <taxon>Bacteria</taxon>
        <taxon>Bacillati</taxon>
        <taxon>Actinomycetota</taxon>
        <taxon>Actinomycetes</taxon>
        <taxon>Mycobacteriales</taxon>
        <taxon>Nocardiaceae</taxon>
        <taxon>Nocardia</taxon>
    </lineage>
</organism>
<evidence type="ECO:0000313" key="3">
    <source>
        <dbReference type="Proteomes" id="UP000215506"/>
    </source>
</evidence>
<keyword evidence="2" id="KW-0808">Transferase</keyword>
<accession>A0A231GWU0</accession>
<dbReference type="InterPro" id="IPR041698">
    <property type="entry name" value="Methyltransf_25"/>
</dbReference>
<evidence type="ECO:0000313" key="2">
    <source>
        <dbReference type="EMBL" id="OXR41052.1"/>
    </source>
</evidence>
<dbReference type="SUPFAM" id="SSF53335">
    <property type="entry name" value="S-adenosyl-L-methionine-dependent methyltransferases"/>
    <property type="match status" value="1"/>
</dbReference>
<gene>
    <name evidence="2" type="primary">ycgJ_3</name>
    <name evidence="2" type="ORF">B7C42_06822</name>
</gene>
<feature type="domain" description="Methyltransferase" evidence="1">
    <location>
        <begin position="54"/>
        <end position="144"/>
    </location>
</feature>
<dbReference type="PANTHER" id="PTHR43591">
    <property type="entry name" value="METHYLTRANSFERASE"/>
    <property type="match status" value="1"/>
</dbReference>
<keyword evidence="3" id="KW-1185">Reference proteome</keyword>
<comment type="caution">
    <text evidence="2">The sequence shown here is derived from an EMBL/GenBank/DDBJ whole genome shotgun (WGS) entry which is preliminary data.</text>
</comment>
<proteinExistence type="predicted"/>